<sequence>MKTHKKHKAQLQENRLFIPLNILFGLIFVVTIILSIVDKYVWQIDWGKANTIDVLCEIIASATFFVGSIIGIAIPLQKEKLYGISSQDFSKLRGKYRYSVALIIVFSIVLAALNGIFLALGLIFACLGVSAISIVFCIYVSAVEVPLMMGQEKSLIKTVKRYVHWQLNETERLPTEGKEVLKYLCCEKTLKATYEILKNDDYEFNKKLILSLLEVQEQQAFDLAKIESKEEQRKIASALRSNVRDILIFNFDLTVIFGDNAKNYSYRITRVLFRLDELSDFSKITRELLVNTTLNYDYVDTQYKKDFIMSVVLPMLLISVTSGDFGFAKAMRRLLSENEIILDEENSLSLIMSLMSLHFYYLCNGAHDVSQELKSRIIEFINFEGVEDNTKIVPWKKLFLQHTEEYKVKLEELLRYFKLSEHNWDVMLRNTGAHFVILSTEYVLQWYLTCLLHSYSVWDFDFNSILVNDEVKYFVKTLGDKIFENNQKPQLTEQMKNMAQFYGLREDAFNHFIVCEEQKHKLFDVINGLHIDDLKSRQRQAHEIDIGELVKKYNEEINQNLANEWGYDSRLEVASESRFMNMLLEKYSEAVNYNEVVIKSILNATFYELAKHIPKTVIVRNKDFDLEIKALLNRHIIATTQNVQFSVGYYIKDGDIRKNFSEVVDGVEKVKSKILIGDYIFTDNLLSFKCEFVNVQWRELTPEEVSLKADTYKRADGQYIYEGALIAREWLETFIKDQYFILSLEMRYAINVLPDSIYKIELFPADDSNDT</sequence>
<dbReference type="EMBL" id="DVIU01000252">
    <property type="protein sequence ID" value="HIS37403.1"/>
    <property type="molecule type" value="Genomic_DNA"/>
</dbReference>
<evidence type="ECO:0000313" key="3">
    <source>
        <dbReference type="Proteomes" id="UP000823928"/>
    </source>
</evidence>
<proteinExistence type="predicted"/>
<feature type="transmembrane region" description="Helical" evidence="1">
    <location>
        <begin position="16"/>
        <end position="37"/>
    </location>
</feature>
<feature type="transmembrane region" description="Helical" evidence="1">
    <location>
        <begin position="57"/>
        <end position="76"/>
    </location>
</feature>
<evidence type="ECO:0000256" key="1">
    <source>
        <dbReference type="SAM" id="Phobius"/>
    </source>
</evidence>
<reference evidence="2" key="1">
    <citation type="submission" date="2020-10" db="EMBL/GenBank/DDBJ databases">
        <authorList>
            <person name="Gilroy R."/>
        </authorList>
    </citation>
    <scope>NUCLEOTIDE SEQUENCE</scope>
    <source>
        <strain evidence="2">6276</strain>
    </source>
</reference>
<feature type="transmembrane region" description="Helical" evidence="1">
    <location>
        <begin position="122"/>
        <end position="147"/>
    </location>
</feature>
<evidence type="ECO:0000313" key="2">
    <source>
        <dbReference type="EMBL" id="HIS37403.1"/>
    </source>
</evidence>
<accession>A0A9D1F0Y9</accession>
<dbReference type="AlphaFoldDB" id="A0A9D1F0Y9"/>
<protein>
    <submittedName>
        <fullName evidence="2">Uncharacterized protein</fullName>
    </submittedName>
</protein>
<organism evidence="2 3">
    <name type="scientific">Candidatus Scatousia excrementigallinarum</name>
    <dbReference type="NCBI Taxonomy" id="2840935"/>
    <lineage>
        <taxon>Bacteria</taxon>
        <taxon>Candidatus Scatousia</taxon>
    </lineage>
</organism>
<keyword evidence="1" id="KW-0812">Transmembrane</keyword>
<gene>
    <name evidence="2" type="ORF">IAC10_12410</name>
</gene>
<comment type="caution">
    <text evidence="2">The sequence shown here is derived from an EMBL/GenBank/DDBJ whole genome shotgun (WGS) entry which is preliminary data.</text>
</comment>
<feature type="transmembrane region" description="Helical" evidence="1">
    <location>
        <begin position="96"/>
        <end position="116"/>
    </location>
</feature>
<dbReference type="Proteomes" id="UP000823928">
    <property type="component" value="Unassembled WGS sequence"/>
</dbReference>
<name>A0A9D1F0Y9_9BACT</name>
<reference evidence="2" key="2">
    <citation type="journal article" date="2021" name="PeerJ">
        <title>Extensive microbial diversity within the chicken gut microbiome revealed by metagenomics and culture.</title>
        <authorList>
            <person name="Gilroy R."/>
            <person name="Ravi A."/>
            <person name="Getino M."/>
            <person name="Pursley I."/>
            <person name="Horton D.L."/>
            <person name="Alikhan N.F."/>
            <person name="Baker D."/>
            <person name="Gharbi K."/>
            <person name="Hall N."/>
            <person name="Watson M."/>
            <person name="Adriaenssens E.M."/>
            <person name="Foster-Nyarko E."/>
            <person name="Jarju S."/>
            <person name="Secka A."/>
            <person name="Antonio M."/>
            <person name="Oren A."/>
            <person name="Chaudhuri R.R."/>
            <person name="La Ragione R."/>
            <person name="Hildebrand F."/>
            <person name="Pallen M.J."/>
        </authorList>
    </citation>
    <scope>NUCLEOTIDE SEQUENCE</scope>
    <source>
        <strain evidence="2">6276</strain>
    </source>
</reference>
<keyword evidence="1" id="KW-0472">Membrane</keyword>
<keyword evidence="1" id="KW-1133">Transmembrane helix</keyword>